<dbReference type="Pfam" id="PF09648">
    <property type="entry name" value="YycI"/>
    <property type="match status" value="1"/>
</dbReference>
<dbReference type="InterPro" id="IPR018604">
    <property type="entry name" value="YycI-like"/>
</dbReference>
<feature type="transmembrane region" description="Helical" evidence="1">
    <location>
        <begin position="6"/>
        <end position="26"/>
    </location>
</feature>
<dbReference type="Gene3D" id="2.40.128.690">
    <property type="entry name" value="YycH protein, domain 3-like"/>
    <property type="match status" value="1"/>
</dbReference>
<keyword evidence="1" id="KW-0812">Transmembrane</keyword>
<keyword evidence="1" id="KW-1133">Transmembrane helix</keyword>
<dbReference type="Proteomes" id="UP000221020">
    <property type="component" value="Unassembled WGS sequence"/>
</dbReference>
<evidence type="ECO:0000313" key="4">
    <source>
        <dbReference type="Proteomes" id="UP000221020"/>
    </source>
</evidence>
<reference evidence="3 4" key="1">
    <citation type="submission" date="2017-09" db="EMBL/GenBank/DDBJ databases">
        <title>Large-scale bioinformatics analysis of Bacillus genomes uncovers conserved roles of natural products in bacterial physiology.</title>
        <authorList>
            <consortium name="Agbiome Team Llc"/>
            <person name="Bleich R.M."/>
            <person name="Grubbs K.J."/>
            <person name="Santa Maria K.C."/>
            <person name="Allen S.E."/>
            <person name="Farag S."/>
            <person name="Shank E.A."/>
            <person name="Bowers A."/>
        </authorList>
    </citation>
    <scope>NUCLEOTIDE SEQUENCE [LARGE SCALE GENOMIC DNA]</scope>
    <source>
        <strain evidence="3 4">AFS092012</strain>
    </source>
</reference>
<dbReference type="GO" id="GO:0016020">
    <property type="term" value="C:membrane"/>
    <property type="evidence" value="ECO:0007669"/>
    <property type="project" value="InterPro"/>
</dbReference>
<protein>
    <recommendedName>
        <fullName evidence="2">Regulatory protein YycH-like domain-containing protein</fullName>
    </recommendedName>
</protein>
<name>A0AA91ZV78_9BACI</name>
<evidence type="ECO:0000256" key="1">
    <source>
        <dbReference type="SAM" id="Phobius"/>
    </source>
</evidence>
<dbReference type="RefSeq" id="WP_097963174.1">
    <property type="nucleotide sequence ID" value="NZ_NVOR01000015.1"/>
</dbReference>
<accession>A0AA91ZV78</accession>
<dbReference type="EMBL" id="NVOR01000015">
    <property type="protein sequence ID" value="PED83393.1"/>
    <property type="molecule type" value="Genomic_DNA"/>
</dbReference>
<comment type="caution">
    <text evidence="3">The sequence shown here is derived from an EMBL/GenBank/DDBJ whole genome shotgun (WGS) entry which is preliminary data.</text>
</comment>
<sequence length="281" mass="32578">MDWNRIKTIFIATFFVLDLFLVFQFIQKQDSNQLELMTETQVDQQLKADKITVGDLPKEPKKDSFIIAKNKTFKEEDIHSLKNQTPSLHDDSKTIVSYLKEPLLNAKTPSKDKYSEFLKNYVLDGQKYEFGKADGSNIYFFQKYKDKPIFYNEQGMIVVDLNEKNEIVSYKQTMLTDLEEMGENEKAKEQEIITAQTALENLYLKNEIKKNTHFKEGKIGYATIVALHESNKQVLAPTWNLKTEQKEDFFVNAIEGQVIKLVKKEKENEKNNGVSGNESAF</sequence>
<gene>
    <name evidence="3" type="ORF">CON65_05830</name>
</gene>
<feature type="domain" description="Regulatory protein YycH-like" evidence="2">
    <location>
        <begin position="35"/>
        <end position="254"/>
    </location>
</feature>
<keyword evidence="1" id="KW-0472">Membrane</keyword>
<proteinExistence type="predicted"/>
<dbReference type="AlphaFoldDB" id="A0AA91ZV78"/>
<evidence type="ECO:0000313" key="3">
    <source>
        <dbReference type="EMBL" id="PED83393.1"/>
    </source>
</evidence>
<organism evidence="3 4">
    <name type="scientific">Bacillus pseudomycoides</name>
    <dbReference type="NCBI Taxonomy" id="64104"/>
    <lineage>
        <taxon>Bacteria</taxon>
        <taxon>Bacillati</taxon>
        <taxon>Bacillota</taxon>
        <taxon>Bacilli</taxon>
        <taxon>Bacillales</taxon>
        <taxon>Bacillaceae</taxon>
        <taxon>Bacillus</taxon>
        <taxon>Bacillus cereus group</taxon>
    </lineage>
</organism>
<evidence type="ECO:0000259" key="2">
    <source>
        <dbReference type="Pfam" id="PF09648"/>
    </source>
</evidence>